<dbReference type="EMBL" id="JACXZA010000004">
    <property type="protein sequence ID" value="MBD3920765.1"/>
    <property type="molecule type" value="Genomic_DNA"/>
</dbReference>
<reference evidence="2 3" key="1">
    <citation type="submission" date="2020-09" db="EMBL/GenBank/DDBJ databases">
        <title>Paenibacillus sp. strain PR3 16S rRNA gene Genome sequencing and assembly.</title>
        <authorList>
            <person name="Kim J."/>
        </authorList>
    </citation>
    <scope>NUCLEOTIDE SEQUENCE [LARGE SCALE GENOMIC DNA]</scope>
    <source>
        <strain evidence="2 3">PR3</strain>
    </source>
</reference>
<protein>
    <submittedName>
        <fullName evidence="2">Uncharacterized protein</fullName>
    </submittedName>
</protein>
<dbReference type="RefSeq" id="WP_191205037.1">
    <property type="nucleotide sequence ID" value="NZ_JACXZA010000004.1"/>
</dbReference>
<gene>
    <name evidence="2" type="ORF">H8B09_18510</name>
</gene>
<accession>A0ABR8MXS5</accession>
<keyword evidence="1" id="KW-0472">Membrane</keyword>
<organism evidence="2 3">
    <name type="scientific">Paenibacillus terricola</name>
    <dbReference type="NCBI Taxonomy" id="2763503"/>
    <lineage>
        <taxon>Bacteria</taxon>
        <taxon>Bacillati</taxon>
        <taxon>Bacillota</taxon>
        <taxon>Bacilli</taxon>
        <taxon>Bacillales</taxon>
        <taxon>Paenibacillaceae</taxon>
        <taxon>Paenibacillus</taxon>
    </lineage>
</organism>
<keyword evidence="1" id="KW-0812">Transmembrane</keyword>
<evidence type="ECO:0000313" key="2">
    <source>
        <dbReference type="EMBL" id="MBD3920765.1"/>
    </source>
</evidence>
<comment type="caution">
    <text evidence="2">The sequence shown here is derived from an EMBL/GenBank/DDBJ whole genome shotgun (WGS) entry which is preliminary data.</text>
</comment>
<sequence>MNHPKTYIVVILLIAILMLLFDWRGLKDAKTKAAYLILYVPGVALAILLVINPNIPGPVQWMQPLFQPLAKMLFKS</sequence>
<feature type="transmembrane region" description="Helical" evidence="1">
    <location>
        <begin position="35"/>
        <end position="55"/>
    </location>
</feature>
<proteinExistence type="predicted"/>
<keyword evidence="1" id="KW-1133">Transmembrane helix</keyword>
<dbReference type="Proteomes" id="UP000609346">
    <property type="component" value="Unassembled WGS sequence"/>
</dbReference>
<name>A0ABR8MXS5_9BACL</name>
<keyword evidence="3" id="KW-1185">Reference proteome</keyword>
<evidence type="ECO:0000256" key="1">
    <source>
        <dbReference type="SAM" id="Phobius"/>
    </source>
</evidence>
<evidence type="ECO:0000313" key="3">
    <source>
        <dbReference type="Proteomes" id="UP000609346"/>
    </source>
</evidence>
<feature type="transmembrane region" description="Helical" evidence="1">
    <location>
        <begin position="6"/>
        <end position="23"/>
    </location>
</feature>